<feature type="compositionally biased region" description="Low complexity" evidence="7">
    <location>
        <begin position="419"/>
        <end position="435"/>
    </location>
</feature>
<dbReference type="CDD" id="cd07589">
    <property type="entry name" value="BAR_DNMBP"/>
    <property type="match status" value="1"/>
</dbReference>
<feature type="compositionally biased region" description="Low complexity" evidence="7">
    <location>
        <begin position="26"/>
        <end position="37"/>
    </location>
</feature>
<dbReference type="OrthoDB" id="10256089at2759"/>
<protein>
    <recommendedName>
        <fullName evidence="3">Dynamin-binding protein</fullName>
    </recommendedName>
    <alternativeName>
        <fullName evidence="6">Scaffold protein Tuba</fullName>
    </alternativeName>
</protein>
<dbReference type="InterPro" id="IPR004148">
    <property type="entry name" value="BAR_dom"/>
</dbReference>
<feature type="region of interest" description="Disordered" evidence="7">
    <location>
        <begin position="628"/>
        <end position="761"/>
    </location>
</feature>
<feature type="compositionally biased region" description="Polar residues" evidence="7">
    <location>
        <begin position="126"/>
        <end position="139"/>
    </location>
</feature>
<feature type="compositionally biased region" description="Low complexity" evidence="7">
    <location>
        <begin position="840"/>
        <end position="852"/>
    </location>
</feature>
<dbReference type="EMBL" id="CP055898">
    <property type="protein sequence ID" value="QKX54490.1"/>
    <property type="molecule type" value="Genomic_DNA"/>
</dbReference>
<feature type="compositionally biased region" description="Low complexity" evidence="7">
    <location>
        <begin position="205"/>
        <end position="223"/>
    </location>
</feature>
<evidence type="ECO:0000259" key="8">
    <source>
        <dbReference type="PROSITE" id="PS50010"/>
    </source>
</evidence>
<feature type="compositionally biased region" description="Low complexity" evidence="7">
    <location>
        <begin position="313"/>
        <end position="322"/>
    </location>
</feature>
<dbReference type="PANTHER" id="PTHR22834">
    <property type="entry name" value="NUCLEAR FUSION PROTEIN FUS2"/>
    <property type="match status" value="1"/>
</dbReference>
<gene>
    <name evidence="10" type="ORF">TRUGW13939_01577</name>
</gene>
<dbReference type="Gene3D" id="1.20.900.10">
    <property type="entry name" value="Dbl homology (DH) domain"/>
    <property type="match status" value="1"/>
</dbReference>
<dbReference type="PROSITE" id="PS50010">
    <property type="entry name" value="DH_2"/>
    <property type="match status" value="1"/>
</dbReference>
<reference evidence="11" key="1">
    <citation type="submission" date="2020-06" db="EMBL/GenBank/DDBJ databases">
        <title>A chromosome-scale genome assembly of Talaromyces rugulosus W13939.</title>
        <authorList>
            <person name="Wang B."/>
            <person name="Guo L."/>
            <person name="Ye K."/>
            <person name="Wang L."/>
        </authorList>
    </citation>
    <scope>NUCLEOTIDE SEQUENCE [LARGE SCALE GENOMIC DNA]</scope>
    <source>
        <strain evidence="11">W13939</strain>
    </source>
</reference>
<dbReference type="PANTHER" id="PTHR22834:SF20">
    <property type="entry name" value="SH3 DOMAIN-CONTAINING PROTEIN"/>
    <property type="match status" value="1"/>
</dbReference>
<feature type="compositionally biased region" description="Low complexity" evidence="7">
    <location>
        <begin position="345"/>
        <end position="356"/>
    </location>
</feature>
<evidence type="ECO:0000256" key="5">
    <source>
        <dbReference type="ARBA" id="ARBA00022949"/>
    </source>
</evidence>
<feature type="compositionally biased region" description="Pro residues" evidence="7">
    <location>
        <begin position="1084"/>
        <end position="1097"/>
    </location>
</feature>
<feature type="region of interest" description="Disordered" evidence="7">
    <location>
        <begin position="344"/>
        <end position="382"/>
    </location>
</feature>
<feature type="compositionally biased region" description="Polar residues" evidence="7">
    <location>
        <begin position="642"/>
        <end position="688"/>
    </location>
</feature>
<feature type="region of interest" description="Disordered" evidence="7">
    <location>
        <begin position="1153"/>
        <end position="1190"/>
    </location>
</feature>
<comment type="subcellular location">
    <subcellularLocation>
        <location evidence="1">Cell junction</location>
    </subcellularLocation>
    <subcellularLocation>
        <location evidence="2">Golgi apparatus</location>
        <location evidence="2">Golgi stack</location>
    </subcellularLocation>
</comment>
<dbReference type="RefSeq" id="XP_035340669.1">
    <property type="nucleotide sequence ID" value="XM_035484776.1"/>
</dbReference>
<dbReference type="GO" id="GO:0005085">
    <property type="term" value="F:guanyl-nucleotide exchange factor activity"/>
    <property type="evidence" value="ECO:0007669"/>
    <property type="project" value="UniProtKB-KW"/>
</dbReference>
<feature type="compositionally biased region" description="Polar residues" evidence="7">
    <location>
        <begin position="731"/>
        <end position="749"/>
    </location>
</feature>
<dbReference type="InterPro" id="IPR001331">
    <property type="entry name" value="GDS_CDC24_CS"/>
</dbReference>
<dbReference type="Pfam" id="PF00621">
    <property type="entry name" value="RhoGEF"/>
    <property type="match status" value="1"/>
</dbReference>
<evidence type="ECO:0000256" key="2">
    <source>
        <dbReference type="ARBA" id="ARBA00004348"/>
    </source>
</evidence>
<feature type="region of interest" description="Disordered" evidence="7">
    <location>
        <begin position="397"/>
        <end position="571"/>
    </location>
</feature>
<dbReference type="SMART" id="SM00325">
    <property type="entry name" value="RhoGEF"/>
    <property type="match status" value="1"/>
</dbReference>
<evidence type="ECO:0000256" key="6">
    <source>
        <dbReference type="ARBA" id="ARBA00032587"/>
    </source>
</evidence>
<feature type="region of interest" description="Disordered" evidence="7">
    <location>
        <begin position="1698"/>
        <end position="1726"/>
    </location>
</feature>
<evidence type="ECO:0000256" key="4">
    <source>
        <dbReference type="ARBA" id="ARBA00022658"/>
    </source>
</evidence>
<dbReference type="SUPFAM" id="SSF103657">
    <property type="entry name" value="BAR/IMD domain-like"/>
    <property type="match status" value="1"/>
</dbReference>
<keyword evidence="4" id="KW-0344">Guanine-nucleotide releasing factor</keyword>
<feature type="region of interest" description="Disordered" evidence="7">
    <location>
        <begin position="1"/>
        <end position="99"/>
    </location>
</feature>
<feature type="region of interest" description="Disordered" evidence="7">
    <location>
        <begin position="1079"/>
        <end position="1105"/>
    </location>
</feature>
<dbReference type="InterPro" id="IPR035899">
    <property type="entry name" value="DBL_dom_sf"/>
</dbReference>
<evidence type="ECO:0000256" key="7">
    <source>
        <dbReference type="SAM" id="MobiDB-lite"/>
    </source>
</evidence>
<feature type="compositionally biased region" description="Basic and acidic residues" evidence="7">
    <location>
        <begin position="689"/>
        <end position="700"/>
    </location>
</feature>
<feature type="compositionally biased region" description="Polar residues" evidence="7">
    <location>
        <begin position="147"/>
        <end position="159"/>
    </location>
</feature>
<sequence>MPDGNDEHDAALPSVQPHVHAHRPLQRPSSRPSSSPNRLPPDHTVPLTCSSPPASFLPATTYGPESPVSQPQPPYFSPNGAADESRFEQTPSPDPSEFYRPYVVEDAQKSAGLGRLLPSDIDPGMTSITSTPRNLSVTSKHLDPPLYNQSSTARSYQFRSVSGSSISSGDSVPRQPTNFRNRQTSFKDLIHRFNQNADQIPPIPVRSSSRVSSRAPSPSPNASRARRDTSTPQAAQHQRTEEPLSSPSSSTQDIRHKQLPLYPPATLPIEASGIESGESRRPLFGELVPIDTGAHTVGYGIASHHPRRRGSDSSLPSPNPLLIDRRAALDPTISPSSPTAWYLASSPSLGGSQSNSDTRHHRRSRSDASWNNPNFPSPDPLADQMAVASFRVPVAATSPVNNPHSKSRIPISSRRTSHASESGSSSSPSTRPSSAMGVHTSPSHVPLAPKGSSRLPKPLTISMPEITSPDRQNRTSSSIKSPNRRDIAHSHGSPTQIRDKGSLKVYVSAPPPMMSPPLRSSRPRKQVSTASTAASRAKVVDRLSRFQSSPGEADNEARNSRQRTRKLPELGNVDFAARRQRIQQAFNRSVEESVKKEEEAAERRRIARYRRDEEVRSMLIREGELRKMASMESPLTPVQRPLNHSHSFRQTTNPIDENRGSSPLASEPTPSLAPSLTIDTSGGSFNHQSEPKQERSHLDLDDSPTLGVTTTPNANPPDAKSPSIDDCTSDIPPSSAITAATNGSDTTNFDPEPQTHLDHQESHRNILNRIMQLRESSSSSECDEDEEDDEPCDTDEKESIQIMLDPNRGTFFFDRRDSNETEDSKIDDETDAASHDDQANRWSMASWASSARDQQSIPESQGGAVPQNEAIDTVDPVDPVDVVPQPMPRWDESVKVSYNQAPNDFLHSKDTIGPMTHKRQQSHPDNLIRQGRWDSKRVTQLYLQELVRGRFRQPLDRPWEVLQPEEAAEAESKTNSLTDEPVVVPRVRDLSSRDQISRASLSLRDDWESASPSIADWMQVAAGDEASTAPPRSNPDHNLADDNAKMKASIHTHSQTTQPKVNDAWDALGLAIDVKPPVDNAAVVPPPQPNHSPPPVPAESEHLNAPDPQVAVPQTVPSGVYANQPPSSILTNTLFPSAEEPLFRHSEDSYLTQGTFTPSPPTLASSATSQLVSDITQSGSPTPEQKQLKQRRHVIKELVDTEYTYGRDMKVVDDIYRGTSSSCLDLSVDDVRNLFANSDQIVQFSMNFQDALKQAAKSVYVMPKSQRWSSKRGTRSTRGGSPIEPQYSVADLTSIEQDERTFIGHAFMEHMSQMEKVYTDYLKNHEVANKTLQTLQRNPKVEIWLKECRDWAMDLTEAWNLDALLVKPVQRLVKYPLLLSQLLNATPETHPDHAALAKALEAVTNISVRINDLKKRADVVGQVVSSRKRKESDVRSGFTKAFGRRTEKLRQQVGLSEMHEDPDYNALSTLFNENFFQLQVVMRDVEMYTREIKTGMDQFNEYILAIQGCIDVAQSNHTELESKWNRLRMYVREIMNIALPEHITAVRKGVIDPMLTLLKLYDGPQTVMTKRTKRLLDYARYKAVKDRGDKPDKKTTEQGEQFSVLNDALKDELPKLFNLTAKLMEACLKKFVGIQQEWYQLLQQKISPVLDRFPAEIAGIVNDWSADFSFVDAQILSLALCNGALLSEANSLGNFNAPTADGTASPRRPSTVTNTSSRTASVAIENSPKVSYDLGNGGTSIHSHGFDGQSDQTNASQPYLAGANRVRTNSSMSGPNRPGVAEIPNGYAGTGALANAMSPRPSTSSVGRPGEPFPAAPQLSLDMPFMRESLLHETNTFESTPGDMTASPARFSGFFSSALPMSDSPRPDAHATTTAAPSINNSNPKVLFLAASLYEFNIDKSRREAGYPYLTYIEGEVFDVIAEKGELWLARNQDDPSGQVGWIWTQHFAKVPS</sequence>
<evidence type="ECO:0000256" key="3">
    <source>
        <dbReference type="ARBA" id="ARBA00018186"/>
    </source>
</evidence>
<feature type="compositionally biased region" description="Acidic residues" evidence="7">
    <location>
        <begin position="781"/>
        <end position="796"/>
    </location>
</feature>
<dbReference type="CDD" id="cd00160">
    <property type="entry name" value="RhoGEF"/>
    <property type="match status" value="1"/>
</dbReference>
<name>A0A7H8QKL9_TALRU</name>
<dbReference type="InterPro" id="IPR027267">
    <property type="entry name" value="AH/BAR_dom_sf"/>
</dbReference>
<feature type="region of interest" description="Disordered" evidence="7">
    <location>
        <begin position="298"/>
        <end position="322"/>
    </location>
</feature>
<feature type="compositionally biased region" description="Polar residues" evidence="7">
    <location>
        <begin position="174"/>
        <end position="186"/>
    </location>
</feature>
<dbReference type="SUPFAM" id="SSF48065">
    <property type="entry name" value="DBL homology domain (DH-domain)"/>
    <property type="match status" value="1"/>
</dbReference>
<dbReference type="GeneID" id="55989087"/>
<organism evidence="10 11">
    <name type="scientific">Talaromyces rugulosus</name>
    <name type="common">Penicillium rugulosum</name>
    <dbReference type="NCBI Taxonomy" id="121627"/>
    <lineage>
        <taxon>Eukaryota</taxon>
        <taxon>Fungi</taxon>
        <taxon>Dikarya</taxon>
        <taxon>Ascomycota</taxon>
        <taxon>Pezizomycotina</taxon>
        <taxon>Eurotiomycetes</taxon>
        <taxon>Eurotiomycetidae</taxon>
        <taxon>Eurotiales</taxon>
        <taxon>Trichocomaceae</taxon>
        <taxon>Talaromyces</taxon>
        <taxon>Talaromyces sect. Islandici</taxon>
    </lineage>
</organism>
<feature type="compositionally biased region" description="Polar residues" evidence="7">
    <location>
        <begin position="1708"/>
        <end position="1720"/>
    </location>
</feature>
<dbReference type="InterPro" id="IPR000219">
    <property type="entry name" value="DH_dom"/>
</dbReference>
<keyword evidence="11" id="KW-1185">Reference proteome</keyword>
<dbReference type="Gene3D" id="1.20.1270.60">
    <property type="entry name" value="Arfaptin homology (AH) domain/BAR domain"/>
    <property type="match status" value="1"/>
</dbReference>
<feature type="region of interest" description="Disordered" evidence="7">
    <location>
        <begin position="774"/>
        <end position="877"/>
    </location>
</feature>
<dbReference type="FunFam" id="1.20.900.10:FF:000053">
    <property type="entry name" value="Rho guanyl nucleotide exchange factor, putative"/>
    <property type="match status" value="1"/>
</dbReference>
<feature type="compositionally biased region" description="Low complexity" evidence="7">
    <location>
        <begin position="160"/>
        <end position="172"/>
    </location>
</feature>
<feature type="domain" description="BAR" evidence="9">
    <location>
        <begin position="1449"/>
        <end position="1659"/>
    </location>
</feature>
<feature type="compositionally biased region" description="Basic and acidic residues" evidence="7">
    <location>
        <begin position="1"/>
        <end position="10"/>
    </location>
</feature>
<dbReference type="PROSITE" id="PS00741">
    <property type="entry name" value="DH_1"/>
    <property type="match status" value="1"/>
</dbReference>
<dbReference type="GO" id="GO:0035556">
    <property type="term" value="P:intracellular signal transduction"/>
    <property type="evidence" value="ECO:0007669"/>
    <property type="project" value="InterPro"/>
</dbReference>
<dbReference type="PROSITE" id="PS51021">
    <property type="entry name" value="BAR"/>
    <property type="match status" value="1"/>
</dbReference>
<feature type="compositionally biased region" description="Basic and acidic residues" evidence="7">
    <location>
        <begin position="813"/>
        <end position="824"/>
    </location>
</feature>
<keyword evidence="5" id="KW-0965">Cell junction</keyword>
<dbReference type="KEGG" id="trg:TRUGW13939_01577"/>
<dbReference type="GO" id="GO:0005795">
    <property type="term" value="C:Golgi stack"/>
    <property type="evidence" value="ECO:0007669"/>
    <property type="project" value="UniProtKB-SubCell"/>
</dbReference>
<dbReference type="GO" id="GO:0032955">
    <property type="term" value="P:regulation of division septum assembly"/>
    <property type="evidence" value="ECO:0007669"/>
    <property type="project" value="TreeGrafter"/>
</dbReference>
<feature type="compositionally biased region" description="Polar residues" evidence="7">
    <location>
        <begin position="1170"/>
        <end position="1185"/>
    </location>
</feature>
<feature type="region of interest" description="Disordered" evidence="7">
    <location>
        <begin position="114"/>
        <end position="255"/>
    </location>
</feature>
<evidence type="ECO:0000256" key="1">
    <source>
        <dbReference type="ARBA" id="ARBA00004282"/>
    </source>
</evidence>
<dbReference type="InterPro" id="IPR051492">
    <property type="entry name" value="Dynamin-Rho_GEF"/>
</dbReference>
<proteinExistence type="predicted"/>
<feature type="domain" description="DH" evidence="8">
    <location>
        <begin position="1190"/>
        <end position="1413"/>
    </location>
</feature>
<dbReference type="GO" id="GO:0031991">
    <property type="term" value="P:regulation of actomyosin contractile ring contraction"/>
    <property type="evidence" value="ECO:0007669"/>
    <property type="project" value="TreeGrafter"/>
</dbReference>
<dbReference type="Proteomes" id="UP000509510">
    <property type="component" value="Chromosome I"/>
</dbReference>
<evidence type="ECO:0000313" key="10">
    <source>
        <dbReference type="EMBL" id="QKX54490.1"/>
    </source>
</evidence>
<accession>A0A7H8QKL9</accession>
<evidence type="ECO:0000259" key="9">
    <source>
        <dbReference type="PROSITE" id="PS51021"/>
    </source>
</evidence>
<evidence type="ECO:0000313" key="11">
    <source>
        <dbReference type="Proteomes" id="UP000509510"/>
    </source>
</evidence>